<feature type="region of interest" description="Disordered" evidence="4">
    <location>
        <begin position="90"/>
        <end position="110"/>
    </location>
</feature>
<name>A0ABQ4Q5F8_9BURK</name>
<dbReference type="InterPro" id="IPR051012">
    <property type="entry name" value="CellSynth/LPSAsmb/PSIAsmb"/>
</dbReference>
<dbReference type="Gene3D" id="1.25.40.10">
    <property type="entry name" value="Tetratricopeptide repeat domain"/>
    <property type="match status" value="1"/>
</dbReference>
<keyword evidence="5" id="KW-1133">Transmembrane helix</keyword>
<dbReference type="Pfam" id="PF13432">
    <property type="entry name" value="TPR_16"/>
    <property type="match status" value="1"/>
</dbReference>
<dbReference type="InterPro" id="IPR019734">
    <property type="entry name" value="TPR_rpt"/>
</dbReference>
<keyword evidence="5" id="KW-0472">Membrane</keyword>
<dbReference type="PROSITE" id="PS50005">
    <property type="entry name" value="TPR"/>
    <property type="match status" value="1"/>
</dbReference>
<keyword evidence="2 3" id="KW-0802">TPR repeat</keyword>
<feature type="transmembrane region" description="Helical" evidence="5">
    <location>
        <begin position="39"/>
        <end position="60"/>
    </location>
</feature>
<evidence type="ECO:0000256" key="5">
    <source>
        <dbReference type="SAM" id="Phobius"/>
    </source>
</evidence>
<evidence type="ECO:0000256" key="2">
    <source>
        <dbReference type="ARBA" id="ARBA00022803"/>
    </source>
</evidence>
<dbReference type="Pfam" id="PF14559">
    <property type="entry name" value="TPR_19"/>
    <property type="match status" value="1"/>
</dbReference>
<keyword evidence="1" id="KW-0677">Repeat</keyword>
<feature type="repeat" description="TPR" evidence="3">
    <location>
        <begin position="297"/>
        <end position="330"/>
    </location>
</feature>
<gene>
    <name evidence="6" type="ORF">NCCP691_24530</name>
</gene>
<comment type="caution">
    <text evidence="6">The sequence shown here is derived from an EMBL/GenBank/DDBJ whole genome shotgun (WGS) entry which is preliminary data.</text>
</comment>
<evidence type="ECO:0008006" key="8">
    <source>
        <dbReference type="Google" id="ProtNLM"/>
    </source>
</evidence>
<dbReference type="PANTHER" id="PTHR45586:SF14">
    <property type="entry name" value="TETRATRICOPEPTIDE TPR_2 REPEAT PROTEIN"/>
    <property type="match status" value="1"/>
</dbReference>
<keyword evidence="5" id="KW-0812">Transmembrane</keyword>
<evidence type="ECO:0000256" key="4">
    <source>
        <dbReference type="SAM" id="MobiDB-lite"/>
    </source>
</evidence>
<proteinExistence type="predicted"/>
<evidence type="ECO:0000313" key="6">
    <source>
        <dbReference type="EMBL" id="GIZ52439.1"/>
    </source>
</evidence>
<organism evidence="6 7">
    <name type="scientific">Noviherbaspirillum aridicola</name>
    <dbReference type="NCBI Taxonomy" id="2849687"/>
    <lineage>
        <taxon>Bacteria</taxon>
        <taxon>Pseudomonadati</taxon>
        <taxon>Pseudomonadota</taxon>
        <taxon>Betaproteobacteria</taxon>
        <taxon>Burkholderiales</taxon>
        <taxon>Oxalobacteraceae</taxon>
        <taxon>Noviherbaspirillum</taxon>
    </lineage>
</organism>
<evidence type="ECO:0000313" key="7">
    <source>
        <dbReference type="Proteomes" id="UP000887222"/>
    </source>
</evidence>
<dbReference type="SUPFAM" id="SSF48452">
    <property type="entry name" value="TPR-like"/>
    <property type="match status" value="1"/>
</dbReference>
<keyword evidence="7" id="KW-1185">Reference proteome</keyword>
<accession>A0ABQ4Q5F8</accession>
<evidence type="ECO:0000256" key="3">
    <source>
        <dbReference type="PROSITE-ProRule" id="PRU00339"/>
    </source>
</evidence>
<evidence type="ECO:0000256" key="1">
    <source>
        <dbReference type="ARBA" id="ARBA00022737"/>
    </source>
</evidence>
<protein>
    <recommendedName>
        <fullName evidence="8">MSHA biogenesis protein MshN</fullName>
    </recommendedName>
</protein>
<dbReference type="EMBL" id="BPMK01000010">
    <property type="protein sequence ID" value="GIZ52439.1"/>
    <property type="molecule type" value="Genomic_DNA"/>
</dbReference>
<dbReference type="InterPro" id="IPR011990">
    <property type="entry name" value="TPR-like_helical_dom_sf"/>
</dbReference>
<dbReference type="RefSeq" id="WP_220808745.1">
    <property type="nucleotide sequence ID" value="NZ_BPMK01000010.1"/>
</dbReference>
<dbReference type="PANTHER" id="PTHR45586">
    <property type="entry name" value="TPR REPEAT-CONTAINING PROTEIN PA4667"/>
    <property type="match status" value="1"/>
</dbReference>
<sequence length="379" mass="40163">MSLINKMLQDLDARRSEVAGNDALGMQIRAVPQRRGIHPAWWVCLALAIVSAGLAGWMLLRPAPVAATSPAVAGVPLRLDVRLEPPPADQAAAVPVRGAETPPSVPGASAASAPDAVVPVVQAPAPATPAPAVAPRAAPPEPARPLPIEPVVEPRNPTVSQSPQSVAAPWAEQTGAAPVATGAKQVKELTPPQRAENEYRKALGLLQQGKGTDAAIMLEQSLNLDPHHVGARQALISILLDAARRDEALRLAREGLARDPSQAGLAMIAARIQVERGELQPAVETLEHSLSHASEQPDYLAFLAALQQRAERHKQAVELYVKALQRSPQNGIWWMGMAISLQADQRKAEAAEAFRRAKASGALSPELQAFVDGRLAQLR</sequence>
<reference evidence="6 7" key="1">
    <citation type="journal article" date="2022" name="Int. J. Syst. Evol. Microbiol.">
        <title>Noviherbaspirillum aridicola sp. nov., isolated from an arid soil in Pakistan.</title>
        <authorList>
            <person name="Khan I.U."/>
            <person name="Saqib M."/>
            <person name="Amin A."/>
            <person name="Hussain F."/>
            <person name="Li L."/>
            <person name="Liu Y.H."/>
            <person name="Fang B.Z."/>
            <person name="Ahmed I."/>
            <person name="Li W.J."/>
        </authorList>
    </citation>
    <scope>NUCLEOTIDE SEQUENCE [LARGE SCALE GENOMIC DNA]</scope>
    <source>
        <strain evidence="6 7">NCCP-691</strain>
    </source>
</reference>
<dbReference type="SMART" id="SM00028">
    <property type="entry name" value="TPR"/>
    <property type="match status" value="3"/>
</dbReference>
<dbReference type="Proteomes" id="UP000887222">
    <property type="component" value="Unassembled WGS sequence"/>
</dbReference>